<organism evidence="1">
    <name type="scientific">marine metagenome</name>
    <dbReference type="NCBI Taxonomy" id="408172"/>
    <lineage>
        <taxon>unclassified sequences</taxon>
        <taxon>metagenomes</taxon>
        <taxon>ecological metagenomes</taxon>
    </lineage>
</organism>
<sequence length="26" mass="3105">MLNTMIVVKMKKTNYTEWKKLFDGNA</sequence>
<proteinExistence type="predicted"/>
<dbReference type="EMBL" id="UINC01040104">
    <property type="protein sequence ID" value="SVB39517.1"/>
    <property type="molecule type" value="Genomic_DNA"/>
</dbReference>
<accession>A0A382DPL0</accession>
<protein>
    <submittedName>
        <fullName evidence="1">Uncharacterized protein</fullName>
    </submittedName>
</protein>
<feature type="non-terminal residue" evidence="1">
    <location>
        <position position="26"/>
    </location>
</feature>
<evidence type="ECO:0000313" key="1">
    <source>
        <dbReference type="EMBL" id="SVB39517.1"/>
    </source>
</evidence>
<name>A0A382DPL0_9ZZZZ</name>
<dbReference type="AlphaFoldDB" id="A0A382DPL0"/>
<reference evidence="1" key="1">
    <citation type="submission" date="2018-05" db="EMBL/GenBank/DDBJ databases">
        <authorList>
            <person name="Lanie J.A."/>
            <person name="Ng W.-L."/>
            <person name="Kazmierczak K.M."/>
            <person name="Andrzejewski T.M."/>
            <person name="Davidsen T.M."/>
            <person name="Wayne K.J."/>
            <person name="Tettelin H."/>
            <person name="Glass J.I."/>
            <person name="Rusch D."/>
            <person name="Podicherti R."/>
            <person name="Tsui H.-C.T."/>
            <person name="Winkler M.E."/>
        </authorList>
    </citation>
    <scope>NUCLEOTIDE SEQUENCE</scope>
</reference>
<gene>
    <name evidence="1" type="ORF">METZ01_LOCUS192371</name>
</gene>